<dbReference type="PANTHER" id="PTHR33144">
    <property type="entry name" value="OS10G0409366 PROTEIN-RELATED"/>
    <property type="match status" value="1"/>
</dbReference>
<dbReference type="AlphaFoldDB" id="A0A7J7P916"/>
<evidence type="ECO:0000313" key="1">
    <source>
        <dbReference type="EMBL" id="KAF6175951.1"/>
    </source>
</evidence>
<gene>
    <name evidence="1" type="ORF">GIB67_003439</name>
</gene>
<sequence length="213" mass="24702">MFSRSESLKKGIIEGSSSCNKANKNGRGYAKPWSEWDNEKIKILKWNEDCQPLGPNEPKLMSHLAMFPLTMLSWKVASNTSLDGVWQSVKDNINAPDGFKEVCFQKMAFSWKAFKYKIKLQHYKKYNTDEKRLASIPPETIRRRLLELPEEKRETNIEARDNIFKDVIGEDGHRRVLYKGVVARPKNVRSRTSSLSFQNYEDELAKLQREAGD</sequence>
<dbReference type="PANTHER" id="PTHR33144:SF25">
    <property type="entry name" value="DUF4216 DOMAIN-CONTAINING PROTEIN"/>
    <property type="match status" value="1"/>
</dbReference>
<keyword evidence="2" id="KW-1185">Reference proteome</keyword>
<evidence type="ECO:0000313" key="2">
    <source>
        <dbReference type="Proteomes" id="UP000541444"/>
    </source>
</evidence>
<name>A0A7J7P916_9MAGN</name>
<dbReference type="OrthoDB" id="1303276at2759"/>
<comment type="caution">
    <text evidence="1">The sequence shown here is derived from an EMBL/GenBank/DDBJ whole genome shotgun (WGS) entry which is preliminary data.</text>
</comment>
<dbReference type="Proteomes" id="UP000541444">
    <property type="component" value="Unassembled WGS sequence"/>
</dbReference>
<organism evidence="1 2">
    <name type="scientific">Kingdonia uniflora</name>
    <dbReference type="NCBI Taxonomy" id="39325"/>
    <lineage>
        <taxon>Eukaryota</taxon>
        <taxon>Viridiplantae</taxon>
        <taxon>Streptophyta</taxon>
        <taxon>Embryophyta</taxon>
        <taxon>Tracheophyta</taxon>
        <taxon>Spermatophyta</taxon>
        <taxon>Magnoliopsida</taxon>
        <taxon>Ranunculales</taxon>
        <taxon>Circaeasteraceae</taxon>
        <taxon>Kingdonia</taxon>
    </lineage>
</organism>
<protein>
    <submittedName>
        <fullName evidence="1">Uncharacterized protein</fullName>
    </submittedName>
</protein>
<proteinExistence type="predicted"/>
<dbReference type="EMBL" id="JACGCM010000140">
    <property type="protein sequence ID" value="KAF6175951.1"/>
    <property type="molecule type" value="Genomic_DNA"/>
</dbReference>
<reference evidence="1 2" key="1">
    <citation type="journal article" date="2020" name="IScience">
        <title>Genome Sequencing of the Endangered Kingdonia uniflora (Circaeasteraceae, Ranunculales) Reveals Potential Mechanisms of Evolutionary Specialization.</title>
        <authorList>
            <person name="Sun Y."/>
            <person name="Deng T."/>
            <person name="Zhang A."/>
            <person name="Moore M.J."/>
            <person name="Landis J.B."/>
            <person name="Lin N."/>
            <person name="Zhang H."/>
            <person name="Zhang X."/>
            <person name="Huang J."/>
            <person name="Zhang X."/>
            <person name="Sun H."/>
            <person name="Wang H."/>
        </authorList>
    </citation>
    <scope>NUCLEOTIDE SEQUENCE [LARGE SCALE GENOMIC DNA]</scope>
    <source>
        <strain evidence="1">TB1705</strain>
        <tissue evidence="1">Leaf</tissue>
    </source>
</reference>
<accession>A0A7J7P916</accession>